<dbReference type="eggNOG" id="KOG0716">
    <property type="taxonomic scope" value="Eukaryota"/>
</dbReference>
<dbReference type="AlphaFoldDB" id="A7TF64"/>
<protein>
    <recommendedName>
        <fullName evidence="6">J domain-containing protein</fullName>
    </recommendedName>
</protein>
<evidence type="ECO:0000313" key="8">
    <source>
        <dbReference type="Proteomes" id="UP000000267"/>
    </source>
</evidence>
<organism evidence="8">
    <name type="scientific">Vanderwaltozyma polyspora (strain ATCC 22028 / DSM 70294 / BCRC 21397 / CBS 2163 / NBRC 10782 / NRRL Y-8283 / UCD 57-17)</name>
    <name type="common">Kluyveromyces polysporus</name>
    <dbReference type="NCBI Taxonomy" id="436907"/>
    <lineage>
        <taxon>Eukaryota</taxon>
        <taxon>Fungi</taxon>
        <taxon>Dikarya</taxon>
        <taxon>Ascomycota</taxon>
        <taxon>Saccharomycotina</taxon>
        <taxon>Saccharomycetes</taxon>
        <taxon>Saccharomycetales</taxon>
        <taxon>Saccharomycetaceae</taxon>
        <taxon>Vanderwaltozyma</taxon>
    </lineage>
</organism>
<dbReference type="FunCoup" id="A7TF64">
    <property type="interactions" value="168"/>
</dbReference>
<dbReference type="InterPro" id="IPR018253">
    <property type="entry name" value="DnaJ_domain_CS"/>
</dbReference>
<dbReference type="OMA" id="KHFKLPY"/>
<evidence type="ECO:0000256" key="1">
    <source>
        <dbReference type="ARBA" id="ARBA00004123"/>
    </source>
</evidence>
<dbReference type="GO" id="GO:0000974">
    <property type="term" value="C:Prp19 complex"/>
    <property type="evidence" value="ECO:0007669"/>
    <property type="project" value="EnsemblFungi"/>
</dbReference>
<gene>
    <name evidence="7" type="ORF">Kpol_2000p56</name>
</gene>
<dbReference type="PANTHER" id="PTHR44313:SF1">
    <property type="entry name" value="DNAJ HOMOLOG SUBFAMILY C MEMBER 17"/>
    <property type="match status" value="1"/>
</dbReference>
<sequence length="290" mass="34567">MSSSELKSVFQDRIDLYKALEIDLVGNRRQPNEITLTEIRKEYRRLALKYHPDKNISNVDIDSIFHDISLANQILCDSSLREQYDKWYIIHLYKGHDAKRQNFIEKLEESESKHSLKGKPHYRHDTNDISQIQDYGRTLRKMKHFKLPYGNWKDLEINNKRNNYPDSSTLRVELVNKLPFRQPDESNLIRFFNEKLFSSNSNHKIIDLYYSSRNNYEQDEKIIAYVILETPSQAQALFKQFYNNNSTWNDSIISDISPRIPIHYYSNFNQKNDLNQNLKDLIHSNTINLD</sequence>
<evidence type="ECO:0000313" key="7">
    <source>
        <dbReference type="EMBL" id="EDO19089.1"/>
    </source>
</evidence>
<evidence type="ECO:0000256" key="4">
    <source>
        <dbReference type="ARBA" id="ARBA00023186"/>
    </source>
</evidence>
<feature type="domain" description="J" evidence="6">
    <location>
        <begin position="15"/>
        <end position="88"/>
    </location>
</feature>
<name>A7TF64_VANPO</name>
<dbReference type="Gene3D" id="1.10.287.110">
    <property type="entry name" value="DnaJ domain"/>
    <property type="match status" value="1"/>
</dbReference>
<evidence type="ECO:0000256" key="2">
    <source>
        <dbReference type="ARBA" id="ARBA00004496"/>
    </source>
</evidence>
<reference evidence="7 8" key="1">
    <citation type="journal article" date="2007" name="Proc. Natl. Acad. Sci. U.S.A.">
        <title>Independent sorting-out of thousands of duplicated gene pairs in two yeast species descended from a whole-genome duplication.</title>
        <authorList>
            <person name="Scannell D.R."/>
            <person name="Frank A.C."/>
            <person name="Conant G.C."/>
            <person name="Byrne K.P."/>
            <person name="Woolfit M."/>
            <person name="Wolfe K.H."/>
        </authorList>
    </citation>
    <scope>NUCLEOTIDE SEQUENCE [LARGE SCALE GENOMIC DNA]</scope>
    <source>
        <strain evidence="8">ATCC 22028 / DSM 70294 / BCRC 21397 / CBS 2163 / NBRC 10782 / NRRL Y-8283 / UCD 57-17</strain>
    </source>
</reference>
<dbReference type="PROSITE" id="PS00636">
    <property type="entry name" value="DNAJ_1"/>
    <property type="match status" value="1"/>
</dbReference>
<dbReference type="HOGENOM" id="CLU_063717_0_0_1"/>
<evidence type="ECO:0000256" key="5">
    <source>
        <dbReference type="ARBA" id="ARBA00023242"/>
    </source>
</evidence>
<dbReference type="InterPro" id="IPR001623">
    <property type="entry name" value="DnaJ_domain"/>
</dbReference>
<dbReference type="OrthoDB" id="436519at2759"/>
<comment type="subcellular location">
    <subcellularLocation>
        <location evidence="2">Cytoplasm</location>
    </subcellularLocation>
    <subcellularLocation>
        <location evidence="1">Nucleus</location>
    </subcellularLocation>
</comment>
<dbReference type="GeneID" id="5547417"/>
<dbReference type="InParanoid" id="A7TF64"/>
<dbReference type="PANTHER" id="PTHR44313">
    <property type="entry name" value="DNAJ HOMOLOG SUBFAMILY C MEMBER 17"/>
    <property type="match status" value="1"/>
</dbReference>
<evidence type="ECO:0000259" key="6">
    <source>
        <dbReference type="PROSITE" id="PS50076"/>
    </source>
</evidence>
<dbReference type="STRING" id="436907.A7TF64"/>
<keyword evidence="8" id="KW-1185">Reference proteome</keyword>
<dbReference type="Proteomes" id="UP000000267">
    <property type="component" value="Unassembled WGS sequence"/>
</dbReference>
<dbReference type="SUPFAM" id="SSF46565">
    <property type="entry name" value="Chaperone J-domain"/>
    <property type="match status" value="1"/>
</dbReference>
<proteinExistence type="predicted"/>
<keyword evidence="5" id="KW-0539">Nucleus</keyword>
<dbReference type="PhylomeDB" id="A7TF64"/>
<keyword evidence="3" id="KW-0963">Cytoplasm</keyword>
<evidence type="ECO:0000256" key="3">
    <source>
        <dbReference type="ARBA" id="ARBA00022490"/>
    </source>
</evidence>
<dbReference type="Pfam" id="PF00226">
    <property type="entry name" value="DnaJ"/>
    <property type="match status" value="1"/>
</dbReference>
<dbReference type="EMBL" id="DS480382">
    <property type="protein sequence ID" value="EDO19089.1"/>
    <property type="molecule type" value="Genomic_DNA"/>
</dbReference>
<dbReference type="InterPro" id="IPR052094">
    <property type="entry name" value="Pre-mRNA-splicing_ERAD"/>
</dbReference>
<dbReference type="GO" id="GO:0005737">
    <property type="term" value="C:cytoplasm"/>
    <property type="evidence" value="ECO:0007669"/>
    <property type="project" value="UniProtKB-SubCell"/>
</dbReference>
<dbReference type="SMART" id="SM00271">
    <property type="entry name" value="DnaJ"/>
    <property type="match status" value="1"/>
</dbReference>
<dbReference type="InterPro" id="IPR036869">
    <property type="entry name" value="J_dom_sf"/>
</dbReference>
<keyword evidence="4" id="KW-0143">Chaperone</keyword>
<accession>A7TF64</accession>
<dbReference type="PROSITE" id="PS50076">
    <property type="entry name" value="DNAJ_2"/>
    <property type="match status" value="1"/>
</dbReference>
<dbReference type="KEGG" id="vpo:Kpol_2000p56"/>
<dbReference type="GO" id="GO:0000390">
    <property type="term" value="P:spliceosomal complex disassembly"/>
    <property type="evidence" value="ECO:0007669"/>
    <property type="project" value="EnsemblFungi"/>
</dbReference>
<dbReference type="GO" id="GO:0005684">
    <property type="term" value="C:U2-type spliceosomal complex"/>
    <property type="evidence" value="ECO:0007669"/>
    <property type="project" value="EnsemblFungi"/>
</dbReference>
<dbReference type="CDD" id="cd06257">
    <property type="entry name" value="DnaJ"/>
    <property type="match status" value="1"/>
</dbReference>
<dbReference type="RefSeq" id="XP_001646947.1">
    <property type="nucleotide sequence ID" value="XM_001646897.1"/>
</dbReference>